<dbReference type="InterPro" id="IPR019587">
    <property type="entry name" value="Polyketide_cyclase/dehydratase"/>
</dbReference>
<dbReference type="RefSeq" id="WP_350413915.1">
    <property type="nucleotide sequence ID" value="NZ_JBEOKT010000020.1"/>
</dbReference>
<keyword evidence="2" id="KW-1185">Reference proteome</keyword>
<accession>A0ABV1RXU4</accession>
<dbReference type="EMBL" id="JBEOKT010000020">
    <property type="protein sequence ID" value="MER2999236.1"/>
    <property type="molecule type" value="Genomic_DNA"/>
</dbReference>
<gene>
    <name evidence="1" type="ORF">ABS362_16920</name>
</gene>
<protein>
    <submittedName>
        <fullName evidence="1">SRPBCC family protein</fullName>
    </submittedName>
</protein>
<proteinExistence type="predicted"/>
<dbReference type="CDD" id="cd07812">
    <property type="entry name" value="SRPBCC"/>
    <property type="match status" value="1"/>
</dbReference>
<dbReference type="InterPro" id="IPR023393">
    <property type="entry name" value="START-like_dom_sf"/>
</dbReference>
<sequence>MESIKFTATIVINCEPVVVFDYTQDYKQRLSWDTFLKKADLIEGATKAEKGVKAYCVAKNGLGMVTEYVTFNRPKATAIKMTEGPFMFKSFLGSWTFKELKPDSTEVIFLYSFKLRFPFNLFKGMIKKSLESNVKQRLVDLKTNIKLKARFANQI</sequence>
<evidence type="ECO:0000313" key="1">
    <source>
        <dbReference type="EMBL" id="MER2999236.1"/>
    </source>
</evidence>
<comment type="caution">
    <text evidence="1">The sequence shown here is derived from an EMBL/GenBank/DDBJ whole genome shotgun (WGS) entry which is preliminary data.</text>
</comment>
<dbReference type="SUPFAM" id="SSF55961">
    <property type="entry name" value="Bet v1-like"/>
    <property type="match status" value="1"/>
</dbReference>
<dbReference type="Proteomes" id="UP001476807">
    <property type="component" value="Unassembled WGS sequence"/>
</dbReference>
<reference evidence="1 2" key="1">
    <citation type="submission" date="2024-06" db="EMBL/GenBank/DDBJ databases">
        <title>Pontibacter populi HYL7-15.</title>
        <authorList>
            <person name="Kim M.K."/>
        </authorList>
    </citation>
    <scope>NUCLEOTIDE SEQUENCE [LARGE SCALE GENOMIC DNA]</scope>
    <source>
        <strain evidence="1 2">HYL7-15</strain>
    </source>
</reference>
<organism evidence="1 2">
    <name type="scientific">Pontibacter populi</name>
    <dbReference type="NCBI Taxonomy" id="890055"/>
    <lineage>
        <taxon>Bacteria</taxon>
        <taxon>Pseudomonadati</taxon>
        <taxon>Bacteroidota</taxon>
        <taxon>Cytophagia</taxon>
        <taxon>Cytophagales</taxon>
        <taxon>Hymenobacteraceae</taxon>
        <taxon>Pontibacter</taxon>
    </lineage>
</organism>
<name>A0ABV1RXU4_9BACT</name>
<dbReference type="Pfam" id="PF10604">
    <property type="entry name" value="Polyketide_cyc2"/>
    <property type="match status" value="1"/>
</dbReference>
<evidence type="ECO:0000313" key="2">
    <source>
        <dbReference type="Proteomes" id="UP001476807"/>
    </source>
</evidence>
<dbReference type="Gene3D" id="3.30.530.20">
    <property type="match status" value="1"/>
</dbReference>